<gene>
    <name evidence="3" type="ORF">HZS81_06810</name>
</gene>
<evidence type="ECO:0000259" key="2">
    <source>
        <dbReference type="Pfam" id="PF23981"/>
    </source>
</evidence>
<feature type="compositionally biased region" description="Basic and acidic residues" evidence="1">
    <location>
        <begin position="784"/>
        <end position="795"/>
    </location>
</feature>
<dbReference type="RefSeq" id="WP_179929807.1">
    <property type="nucleotide sequence ID" value="NZ_JACCDF010000004.1"/>
</dbReference>
<dbReference type="Pfam" id="PF23981">
    <property type="entry name" value="DUF7305"/>
    <property type="match status" value="1"/>
</dbReference>
<protein>
    <submittedName>
        <fullName evidence="3">Pilus assembly PilX N-terminal domain-containing protein</fullName>
    </submittedName>
</protein>
<proteinExistence type="predicted"/>
<evidence type="ECO:0000313" key="3">
    <source>
        <dbReference type="EMBL" id="NYS60472.1"/>
    </source>
</evidence>
<accession>A0A7Z0RUD9</accession>
<feature type="region of interest" description="Disordered" evidence="1">
    <location>
        <begin position="754"/>
        <end position="795"/>
    </location>
</feature>
<feature type="compositionally biased region" description="Acidic residues" evidence="1">
    <location>
        <begin position="767"/>
        <end position="783"/>
    </location>
</feature>
<evidence type="ECO:0000256" key="1">
    <source>
        <dbReference type="SAM" id="MobiDB-lite"/>
    </source>
</evidence>
<keyword evidence="4" id="KW-1185">Reference proteome</keyword>
<name>A0A7Z0RUD9_9GAMM</name>
<feature type="domain" description="DUF7305" evidence="2">
    <location>
        <begin position="376"/>
        <end position="524"/>
    </location>
</feature>
<organism evidence="3 4">
    <name type="scientific">Vreelandella salicampi</name>
    <dbReference type="NCBI Taxonomy" id="1449798"/>
    <lineage>
        <taxon>Bacteria</taxon>
        <taxon>Pseudomonadati</taxon>
        <taxon>Pseudomonadota</taxon>
        <taxon>Gammaproteobacteria</taxon>
        <taxon>Oceanospirillales</taxon>
        <taxon>Halomonadaceae</taxon>
        <taxon>Vreelandella</taxon>
    </lineage>
</organism>
<dbReference type="InterPro" id="IPR055729">
    <property type="entry name" value="DUF7305"/>
</dbReference>
<dbReference type="AlphaFoldDB" id="A0A7Z0RUD9"/>
<dbReference type="EMBL" id="JACCDF010000004">
    <property type="protein sequence ID" value="NYS60472.1"/>
    <property type="molecule type" value="Genomic_DNA"/>
</dbReference>
<reference evidence="3 4" key="1">
    <citation type="journal article" date="2015" name="Int. J. Syst. Evol. Microbiol.">
        <title>Halomonas salicampi sp. nov., a halotolerant and alkalitolerant bacterium isolated from a saltern soil.</title>
        <authorList>
            <person name="Lee J.C."/>
            <person name="Kim Y.S."/>
            <person name="Yun B.S."/>
            <person name="Whang K.S."/>
        </authorList>
    </citation>
    <scope>NUCLEOTIDE SEQUENCE [LARGE SCALE GENOMIC DNA]</scope>
    <source>
        <strain evidence="3 4">BH103</strain>
    </source>
</reference>
<feature type="region of interest" description="Disordered" evidence="1">
    <location>
        <begin position="580"/>
        <end position="603"/>
    </location>
</feature>
<sequence>MRQHQEGAALVIVLALLTGSLMIGVSGMNSALIDERLAGNYRASAQAQMTSERILSTLASDENQADREKRLKECLERECSESLRGNEIADLLYQGSLHEFVDELIPEDLKNDPDAQDQVNEIRTNLLESLVVDIDADKESQTVNITVSDKGLRNSARRSSSATYKYKVFNGGGEQGYERGIVGCEGITVDNSTEFNSFHSVNGIGFYQDLRNAPLITRRADADVFFKNNSRIYGNVASTNDIIFSSSTEVIGSAYVNDKIEFGNWSSEVKGNVVAESVQGKRHNTEDHVLGDLILRSGGSELNILADSESCDILGVKSLYDNYVAESVLSSSGDISLTGGASQPAILDASGFTGSYLGSNVEVETVDSVSFVRIDDFTLSGSRSFQVGTSSSPVNLVMLVEGDFEVSGNTKFVVEDGSQLTIMVRGNFNLIESNDIESNQDSLVVDAQADSVEPVIKLVSLYNDTSQGDDAGAGVRISGDSNYYGEIFAPFSNVNILGSSNLYGAIYSRSLYVGTRGNVYYDEAFGLPEFNVEEQGGLWCSFSNLSPLTVVHPLASFKPPSSNAAFDGKNLVPDVAVANGDGSEADNAERETDTTREGVLGGVFDNGNDAEKFDDFIQRIRQAADIVEDGRYDIKNQGSLGGKNNPFGTPDDKKITFINGNLSGNNLTGAGILVVNGNASIKGNPAYEGLMIVLGDYYQSGGGGDNFIGALLVAPYSNGDEFTSANIEFKGGGGNDFIHDAEVLKDAFDLLDDDSKNAWQNDCSDSKEDDDDGGDEDEGDSSGDEERVWELIDWR</sequence>
<dbReference type="Proteomes" id="UP000586119">
    <property type="component" value="Unassembled WGS sequence"/>
</dbReference>
<evidence type="ECO:0000313" key="4">
    <source>
        <dbReference type="Proteomes" id="UP000586119"/>
    </source>
</evidence>
<feature type="compositionally biased region" description="Basic and acidic residues" evidence="1">
    <location>
        <begin position="587"/>
        <end position="596"/>
    </location>
</feature>
<comment type="caution">
    <text evidence="3">The sequence shown here is derived from an EMBL/GenBank/DDBJ whole genome shotgun (WGS) entry which is preliminary data.</text>
</comment>